<dbReference type="KEGG" id="vcn:VOLCADRAFT_87524"/>
<dbReference type="PANTHER" id="PTHR42920">
    <property type="entry name" value="OS03G0707200 PROTEIN-RELATED"/>
    <property type="match status" value="1"/>
</dbReference>
<sequence length="698" mass="69275">MAAPLPTPEQAHSVYLAWGPIPFEPYLLDTLGVPRWQLARRFDSAALLLPALVGYLVKTGRDAWLRRRGGVVCGGSTDDAPKGAPAGPMAAPHQAVPHQGAAALAGMSDGAADGVAVAAAADEVGPAAAPEAAPPHQQRSLFAQPLNSARLGPFMTRTFDNVILGGLELGILNFLGTALQVEGLHSTSATRAGFLAEVTAVLTPLVSYLAGYDIPRQMWLAVAVGLVGSTLVAYDTSQAHDAQGPPSAKAASSAAAAATSTSTSTSTSTTAANARVVPPDPASSPPGTPETSPSAGVDVSAGTVPLLSAPSDWELRPESASFSVRPEGTGDHLPTGAVGVLQDAGVAAPGASLLLAEDLAPLALASASDAAMTPSVSNLNAVVAVSSPLDALDAASIAGGAGPPPLVAAAAAVVEAAEVNTPSVSIAGSFEAVDAAAAAASDTMRTLSAATADVAASATAAVVDAAADAASLFPDTSDAVGTSLRAVASTALQAVGAGAADAAGAAAAASSVEAAEAVSAVPLAITGGEAYLLLACLFYSICTVRMGIYAPRMDTVGLAAMKKVGLSSMSVMWMAATNLQNGVAPGAVLSFPDLSSRTPMSIAVLMYSGLGPGALATFLQVTGLSTVPATTAQVIYSMTPLCTAFFAYLILGGEATGPVAWAGGSLIIGAALMAADAQQKQHREQQQQLQQQQHNSSL</sequence>
<dbReference type="PANTHER" id="PTHR42920:SF23">
    <property type="entry name" value="EAMA DOMAIN-CONTAINING PROTEIN"/>
    <property type="match status" value="1"/>
</dbReference>
<evidence type="ECO:0000313" key="11">
    <source>
        <dbReference type="Proteomes" id="UP000001058"/>
    </source>
</evidence>
<dbReference type="EMBL" id="GL378326">
    <property type="protein sequence ID" value="EFJ51743.1"/>
    <property type="molecule type" value="Genomic_DNA"/>
</dbReference>
<dbReference type="Pfam" id="PF00892">
    <property type="entry name" value="EamA"/>
    <property type="match status" value="1"/>
</dbReference>
<dbReference type="eggNOG" id="ENOG502S191">
    <property type="taxonomic scope" value="Eukaryota"/>
</dbReference>
<dbReference type="GO" id="GO:0005886">
    <property type="term" value="C:plasma membrane"/>
    <property type="evidence" value="ECO:0007669"/>
    <property type="project" value="UniProtKB-SubCell"/>
</dbReference>
<comment type="similarity">
    <text evidence="2">Belongs to the drug/metabolite transporter (DMT) superfamily. Plant drug/metabolite exporter (P-DME) (TC 2.A.7.4) family.</text>
</comment>
<comment type="subcellular location">
    <subcellularLocation>
        <location evidence="1">Cell membrane</location>
        <topology evidence="1">Multi-pass membrane protein</topology>
    </subcellularLocation>
</comment>
<evidence type="ECO:0000256" key="8">
    <source>
        <dbReference type="SAM" id="Phobius"/>
    </source>
</evidence>
<proteinExistence type="inferred from homology"/>
<dbReference type="AlphaFoldDB" id="D8TLJ1"/>
<reference evidence="10 11" key="1">
    <citation type="journal article" date="2010" name="Science">
        <title>Genomic analysis of organismal complexity in the multicellular green alga Volvox carteri.</title>
        <authorList>
            <person name="Prochnik S.E."/>
            <person name="Umen J."/>
            <person name="Nedelcu A.M."/>
            <person name="Hallmann A."/>
            <person name="Miller S.M."/>
            <person name="Nishii I."/>
            <person name="Ferris P."/>
            <person name="Kuo A."/>
            <person name="Mitros T."/>
            <person name="Fritz-Laylin L.K."/>
            <person name="Hellsten U."/>
            <person name="Chapman J."/>
            <person name="Simakov O."/>
            <person name="Rensing S.A."/>
            <person name="Terry A."/>
            <person name="Pangilinan J."/>
            <person name="Kapitonov V."/>
            <person name="Jurka J."/>
            <person name="Salamov A."/>
            <person name="Shapiro H."/>
            <person name="Schmutz J."/>
            <person name="Grimwood J."/>
            <person name="Lindquist E."/>
            <person name="Lucas S."/>
            <person name="Grigoriev I.V."/>
            <person name="Schmitt R."/>
            <person name="Kirk D."/>
            <person name="Rokhsar D.S."/>
        </authorList>
    </citation>
    <scope>NUCLEOTIDE SEQUENCE [LARGE SCALE GENOMIC DNA]</scope>
    <source>
        <strain evidence="11">f. Nagariensis / Eve</strain>
    </source>
</reference>
<organism evidence="11">
    <name type="scientific">Volvox carteri f. nagariensis</name>
    <dbReference type="NCBI Taxonomy" id="3068"/>
    <lineage>
        <taxon>Eukaryota</taxon>
        <taxon>Viridiplantae</taxon>
        <taxon>Chlorophyta</taxon>
        <taxon>core chlorophytes</taxon>
        <taxon>Chlorophyceae</taxon>
        <taxon>CS clade</taxon>
        <taxon>Chlamydomonadales</taxon>
        <taxon>Volvocaceae</taxon>
        <taxon>Volvox</taxon>
    </lineage>
</organism>
<keyword evidence="11" id="KW-1185">Reference proteome</keyword>
<evidence type="ECO:0000256" key="1">
    <source>
        <dbReference type="ARBA" id="ARBA00004651"/>
    </source>
</evidence>
<evidence type="ECO:0000256" key="3">
    <source>
        <dbReference type="ARBA" id="ARBA00022475"/>
    </source>
</evidence>
<evidence type="ECO:0000256" key="7">
    <source>
        <dbReference type="SAM" id="MobiDB-lite"/>
    </source>
</evidence>
<dbReference type="OrthoDB" id="2017960at2759"/>
<evidence type="ECO:0000256" key="2">
    <source>
        <dbReference type="ARBA" id="ARBA00007635"/>
    </source>
</evidence>
<dbReference type="GeneID" id="9620257"/>
<gene>
    <name evidence="10" type="ORF">VOLCADRAFT_87524</name>
</gene>
<feature type="compositionally biased region" description="Low complexity" evidence="7">
    <location>
        <begin position="686"/>
        <end position="698"/>
    </location>
</feature>
<feature type="compositionally biased region" description="Pro residues" evidence="7">
    <location>
        <begin position="278"/>
        <end position="288"/>
    </location>
</feature>
<feature type="transmembrane region" description="Helical" evidence="8">
    <location>
        <begin position="530"/>
        <end position="550"/>
    </location>
</feature>
<evidence type="ECO:0000256" key="4">
    <source>
        <dbReference type="ARBA" id="ARBA00022692"/>
    </source>
</evidence>
<feature type="transmembrane region" description="Helical" evidence="8">
    <location>
        <begin position="571"/>
        <end position="590"/>
    </location>
</feature>
<dbReference type="Proteomes" id="UP000001058">
    <property type="component" value="Unassembled WGS sequence"/>
</dbReference>
<feature type="domain" description="EamA" evidence="9">
    <location>
        <begin position="528"/>
        <end position="673"/>
    </location>
</feature>
<keyword evidence="3" id="KW-1003">Cell membrane</keyword>
<evidence type="ECO:0000256" key="5">
    <source>
        <dbReference type="ARBA" id="ARBA00022989"/>
    </source>
</evidence>
<feature type="compositionally biased region" description="Low complexity" evidence="7">
    <location>
        <begin position="260"/>
        <end position="272"/>
    </location>
</feature>
<protein>
    <recommendedName>
        <fullName evidence="9">EamA domain-containing protein</fullName>
    </recommendedName>
</protein>
<keyword evidence="4 8" id="KW-0812">Transmembrane</keyword>
<evidence type="ECO:0000256" key="6">
    <source>
        <dbReference type="ARBA" id="ARBA00023136"/>
    </source>
</evidence>
<keyword evidence="5 8" id="KW-1133">Transmembrane helix</keyword>
<feature type="transmembrane region" description="Helical" evidence="8">
    <location>
        <begin position="659"/>
        <end position="677"/>
    </location>
</feature>
<dbReference type="InterPro" id="IPR051258">
    <property type="entry name" value="Diverse_Substrate_Transporter"/>
</dbReference>
<dbReference type="InterPro" id="IPR037185">
    <property type="entry name" value="EmrE-like"/>
</dbReference>
<accession>D8TLJ1</accession>
<dbReference type="InParanoid" id="D8TLJ1"/>
<keyword evidence="6 8" id="KW-0472">Membrane</keyword>
<feature type="transmembrane region" description="Helical" evidence="8">
    <location>
        <begin position="602"/>
        <end position="622"/>
    </location>
</feature>
<evidence type="ECO:0000259" key="9">
    <source>
        <dbReference type="Pfam" id="PF00892"/>
    </source>
</evidence>
<dbReference type="SUPFAM" id="SSF103481">
    <property type="entry name" value="Multidrug resistance efflux transporter EmrE"/>
    <property type="match status" value="1"/>
</dbReference>
<feature type="region of interest" description="Disordered" evidence="7">
    <location>
        <begin position="260"/>
        <end position="301"/>
    </location>
</feature>
<dbReference type="InterPro" id="IPR000620">
    <property type="entry name" value="EamA_dom"/>
</dbReference>
<feature type="transmembrane region" description="Helical" evidence="8">
    <location>
        <begin position="634"/>
        <end position="653"/>
    </location>
</feature>
<name>D8TLJ1_VOLCA</name>
<evidence type="ECO:0000313" key="10">
    <source>
        <dbReference type="EMBL" id="EFJ51743.1"/>
    </source>
</evidence>
<feature type="region of interest" description="Disordered" evidence="7">
    <location>
        <begin position="679"/>
        <end position="698"/>
    </location>
</feature>
<dbReference type="RefSeq" id="XP_002947153.1">
    <property type="nucleotide sequence ID" value="XM_002947107.1"/>
</dbReference>